<organism evidence="2 3">
    <name type="scientific">Drechslerella dactyloides</name>
    <name type="common">Nematode-trapping fungus</name>
    <name type="synonym">Arthrobotrys dactyloides</name>
    <dbReference type="NCBI Taxonomy" id="74499"/>
    <lineage>
        <taxon>Eukaryota</taxon>
        <taxon>Fungi</taxon>
        <taxon>Dikarya</taxon>
        <taxon>Ascomycota</taxon>
        <taxon>Pezizomycotina</taxon>
        <taxon>Orbiliomycetes</taxon>
        <taxon>Orbiliales</taxon>
        <taxon>Orbiliaceae</taxon>
        <taxon>Drechslerella</taxon>
    </lineage>
</organism>
<dbReference type="EMBL" id="JAQGDS010000010">
    <property type="protein sequence ID" value="KAJ6257766.1"/>
    <property type="molecule type" value="Genomic_DNA"/>
</dbReference>
<gene>
    <name evidence="2" type="ORF">Dda_7555</name>
</gene>
<name>A0AAD6ISV1_DREDA</name>
<keyword evidence="3" id="KW-1185">Reference proteome</keyword>
<sequence>MVMVSGDGGGRGRWRGGKAGEMSAKRANATQRRNKEEGALQTTDDLTTSDDTIRQRKNEGPEQ</sequence>
<evidence type="ECO:0000313" key="2">
    <source>
        <dbReference type="EMBL" id="KAJ6257766.1"/>
    </source>
</evidence>
<evidence type="ECO:0000256" key="1">
    <source>
        <dbReference type="SAM" id="MobiDB-lite"/>
    </source>
</evidence>
<comment type="caution">
    <text evidence="2">The sequence shown here is derived from an EMBL/GenBank/DDBJ whole genome shotgun (WGS) entry which is preliminary data.</text>
</comment>
<evidence type="ECO:0000313" key="3">
    <source>
        <dbReference type="Proteomes" id="UP001221413"/>
    </source>
</evidence>
<reference evidence="2" key="1">
    <citation type="submission" date="2023-01" db="EMBL/GenBank/DDBJ databases">
        <title>The chitinases involved in constricting ring structure development in the nematode-trapping fungus Drechslerella dactyloides.</title>
        <authorList>
            <person name="Wang R."/>
            <person name="Zhang L."/>
            <person name="Tang P."/>
            <person name="Li S."/>
            <person name="Liang L."/>
        </authorList>
    </citation>
    <scope>NUCLEOTIDE SEQUENCE</scope>
    <source>
        <strain evidence="2">YMF1.00031</strain>
    </source>
</reference>
<accession>A0AAD6ISV1</accession>
<feature type="compositionally biased region" description="Basic and acidic residues" evidence="1">
    <location>
        <begin position="51"/>
        <end position="63"/>
    </location>
</feature>
<dbReference type="AlphaFoldDB" id="A0AAD6ISV1"/>
<protein>
    <submittedName>
        <fullName evidence="2">Uncharacterized protein</fullName>
    </submittedName>
</protein>
<feature type="region of interest" description="Disordered" evidence="1">
    <location>
        <begin position="1"/>
        <end position="63"/>
    </location>
</feature>
<feature type="compositionally biased region" description="Gly residues" evidence="1">
    <location>
        <begin position="1"/>
        <end position="11"/>
    </location>
</feature>
<proteinExistence type="predicted"/>
<dbReference type="Proteomes" id="UP001221413">
    <property type="component" value="Unassembled WGS sequence"/>
</dbReference>